<dbReference type="EMBL" id="SULG01000081">
    <property type="protein sequence ID" value="TLD40781.1"/>
    <property type="molecule type" value="Genomic_DNA"/>
</dbReference>
<dbReference type="Proteomes" id="UP000319783">
    <property type="component" value="Unassembled WGS sequence"/>
</dbReference>
<dbReference type="AlphaFoldDB" id="A0A533QDM3"/>
<feature type="coiled-coil region" evidence="1">
    <location>
        <begin position="3"/>
        <end position="30"/>
    </location>
</feature>
<accession>A0A533QDM3</accession>
<comment type="caution">
    <text evidence="2">The sequence shown here is derived from an EMBL/GenBank/DDBJ whole genome shotgun (WGS) entry which is preliminary data.</text>
</comment>
<gene>
    <name evidence="2" type="ORF">JETT_2972</name>
</gene>
<organism evidence="2 3">
    <name type="scientific">Candidatus Jettenia ecosi</name>
    <dbReference type="NCBI Taxonomy" id="2494326"/>
    <lineage>
        <taxon>Bacteria</taxon>
        <taxon>Pseudomonadati</taxon>
        <taxon>Planctomycetota</taxon>
        <taxon>Candidatus Brocadiia</taxon>
        <taxon>Candidatus Brocadiales</taxon>
        <taxon>Candidatus Brocadiaceae</taxon>
        <taxon>Candidatus Jettenia</taxon>
    </lineage>
</organism>
<reference evidence="2 3" key="1">
    <citation type="submission" date="2019-04" db="EMBL/GenBank/DDBJ databases">
        <title>Genome of a novel bacterium Candidatus Jettenia ecosi reconstructed from metagenome of an anammox bioreactor.</title>
        <authorList>
            <person name="Mardanov A.V."/>
            <person name="Beletsky A.V."/>
            <person name="Ravin N.V."/>
            <person name="Botchkova E.A."/>
            <person name="Litti Y.V."/>
            <person name="Nozhevnikova A.N."/>
        </authorList>
    </citation>
    <scope>NUCLEOTIDE SEQUENCE [LARGE SCALE GENOMIC DNA]</scope>
    <source>
        <strain evidence="2">J2</strain>
    </source>
</reference>
<evidence type="ECO:0000313" key="2">
    <source>
        <dbReference type="EMBL" id="TLD40781.1"/>
    </source>
</evidence>
<keyword evidence="1" id="KW-0175">Coiled coil</keyword>
<sequence length="65" mass="7371">MHNSTLLNEIKSLELKLQALKTQVKSKKHKVKTHTSATLYGLLKESQDITPEDIEAVKIKLKESI</sequence>
<protein>
    <submittedName>
        <fullName evidence="2">Uncharacterized protein</fullName>
    </submittedName>
</protein>
<evidence type="ECO:0000313" key="3">
    <source>
        <dbReference type="Proteomes" id="UP000319783"/>
    </source>
</evidence>
<name>A0A533QDM3_9BACT</name>
<proteinExistence type="predicted"/>
<evidence type="ECO:0000256" key="1">
    <source>
        <dbReference type="SAM" id="Coils"/>
    </source>
</evidence>